<evidence type="ECO:0000256" key="1">
    <source>
        <dbReference type="SAM" id="Phobius"/>
    </source>
</evidence>
<name>F4N021_YEREN</name>
<accession>F4N021</accession>
<feature type="transmembrane region" description="Helical" evidence="1">
    <location>
        <begin position="57"/>
        <end position="79"/>
    </location>
</feature>
<reference evidence="2" key="1">
    <citation type="journal article" date="2011" name="BMC Genomics">
        <title>Shotgun sequencing of Yersinia enterocolitica strain W22703 (biotype 2, serotype O:9): genomic evidence for oscillation between invertebrates and mammals.</title>
        <authorList>
            <person name="Fuchs T.M."/>
            <person name="Brandt K."/>
            <person name="Starke M."/>
            <person name="Rattei T."/>
        </authorList>
    </citation>
    <scope>NUCLEOTIDE SEQUENCE</scope>
</reference>
<gene>
    <name evidence="2" type="ORF">YEW_EE18070</name>
</gene>
<feature type="transmembrane region" description="Helical" evidence="1">
    <location>
        <begin position="15"/>
        <end position="37"/>
    </location>
</feature>
<protein>
    <submittedName>
        <fullName evidence="2">Uncharacterized protein</fullName>
    </submittedName>
</protein>
<evidence type="ECO:0000313" key="2">
    <source>
        <dbReference type="EMBL" id="CBX71429.1"/>
    </source>
</evidence>
<dbReference type="AlphaFoldDB" id="F4N021"/>
<keyword evidence="1" id="KW-1133">Transmembrane helix</keyword>
<organism evidence="2">
    <name type="scientific">Yersinia enterocolitica W22703</name>
    <dbReference type="NCBI Taxonomy" id="913028"/>
    <lineage>
        <taxon>Bacteria</taxon>
        <taxon>Pseudomonadati</taxon>
        <taxon>Pseudomonadota</taxon>
        <taxon>Gammaproteobacteria</taxon>
        <taxon>Enterobacterales</taxon>
        <taxon>Yersiniaceae</taxon>
        <taxon>Yersinia</taxon>
    </lineage>
</organism>
<dbReference type="EMBL" id="FR718592">
    <property type="protein sequence ID" value="CBX71429.1"/>
    <property type="molecule type" value="Genomic_DNA"/>
</dbReference>
<keyword evidence="1" id="KW-0812">Transmembrane</keyword>
<proteinExistence type="predicted"/>
<keyword evidence="1" id="KW-0472">Membrane</keyword>
<sequence length="88" mass="9491">MVVNSELLREGIKGFGFFGVTPIGLIILLMGVGYMLVARHWLGESRKVQKKSSNGSAVPSVILSAIINLPAAPAAWLFATIPFDWSFS</sequence>